<dbReference type="InterPro" id="IPR000551">
    <property type="entry name" value="MerR-type_HTH_dom"/>
</dbReference>
<keyword evidence="5" id="KW-1185">Reference proteome</keyword>
<gene>
    <name evidence="4" type="ORF">EDD42_2988</name>
</gene>
<dbReference type="CDD" id="cd01282">
    <property type="entry name" value="HTH_MerR-like_sg3"/>
    <property type="match status" value="1"/>
</dbReference>
<keyword evidence="1 4" id="KW-0238">DNA-binding</keyword>
<reference evidence="4 5" key="1">
    <citation type="submission" date="2018-11" db="EMBL/GenBank/DDBJ databases">
        <title>Sequencing the genomes of 1000 actinobacteria strains.</title>
        <authorList>
            <person name="Klenk H.-P."/>
        </authorList>
    </citation>
    <scope>NUCLEOTIDE SEQUENCE [LARGE SCALE GENOMIC DNA]</scope>
    <source>
        <strain evidence="4 5">DSM 14012</strain>
    </source>
</reference>
<organism evidence="4 5">
    <name type="scientific">Plantibacter flavus</name>
    <dbReference type="NCBI Taxonomy" id="150123"/>
    <lineage>
        <taxon>Bacteria</taxon>
        <taxon>Bacillati</taxon>
        <taxon>Actinomycetota</taxon>
        <taxon>Actinomycetes</taxon>
        <taxon>Micrococcales</taxon>
        <taxon>Microbacteriaceae</taxon>
        <taxon>Plantibacter</taxon>
    </lineage>
</organism>
<sequence>MRIGDLAARTGVSVRSLRYYEEQGLLTATRTTSGQRTYERAAVERVELVQQLFAAGLPSRTIVQLLPCVDAGVATPESLALLRTERDRITAQMADLEAARARLEAVIDITLHPTPEHCPALRDELPAELDAA</sequence>
<proteinExistence type="predicted"/>
<accession>A0A3N2C641</accession>
<dbReference type="Pfam" id="PF13411">
    <property type="entry name" value="MerR_1"/>
    <property type="match status" value="1"/>
</dbReference>
<feature type="domain" description="HTH merR-type" evidence="3">
    <location>
        <begin position="1"/>
        <end position="68"/>
    </location>
</feature>
<dbReference type="PROSITE" id="PS50937">
    <property type="entry name" value="HTH_MERR_2"/>
    <property type="match status" value="1"/>
</dbReference>
<evidence type="ECO:0000256" key="1">
    <source>
        <dbReference type="ARBA" id="ARBA00023125"/>
    </source>
</evidence>
<comment type="caution">
    <text evidence="4">The sequence shown here is derived from an EMBL/GenBank/DDBJ whole genome shotgun (WGS) entry which is preliminary data.</text>
</comment>
<dbReference type="SMART" id="SM00422">
    <property type="entry name" value="HTH_MERR"/>
    <property type="match status" value="1"/>
</dbReference>
<feature type="coiled-coil region" evidence="2">
    <location>
        <begin position="79"/>
        <end position="106"/>
    </location>
</feature>
<dbReference type="SUPFAM" id="SSF46955">
    <property type="entry name" value="Putative DNA-binding domain"/>
    <property type="match status" value="1"/>
</dbReference>
<name>A0A3N2C641_9MICO</name>
<evidence type="ECO:0000259" key="3">
    <source>
        <dbReference type="PROSITE" id="PS50937"/>
    </source>
</evidence>
<dbReference type="PANTHER" id="PTHR30204">
    <property type="entry name" value="REDOX-CYCLING DRUG-SENSING TRANSCRIPTIONAL ACTIVATOR SOXR"/>
    <property type="match status" value="1"/>
</dbReference>
<dbReference type="Proteomes" id="UP000266915">
    <property type="component" value="Unassembled WGS sequence"/>
</dbReference>
<dbReference type="AlphaFoldDB" id="A0A3N2C641"/>
<dbReference type="InterPro" id="IPR009061">
    <property type="entry name" value="DNA-bd_dom_put_sf"/>
</dbReference>
<dbReference type="Gene3D" id="1.10.1660.10">
    <property type="match status" value="1"/>
</dbReference>
<dbReference type="GO" id="GO:0003677">
    <property type="term" value="F:DNA binding"/>
    <property type="evidence" value="ECO:0007669"/>
    <property type="project" value="UniProtKB-KW"/>
</dbReference>
<dbReference type="PROSITE" id="PS00552">
    <property type="entry name" value="HTH_MERR_1"/>
    <property type="match status" value="1"/>
</dbReference>
<dbReference type="RefSeq" id="WP_085512836.1">
    <property type="nucleotide sequence ID" value="NZ_FXAP01000004.1"/>
</dbReference>
<dbReference type="PRINTS" id="PR00040">
    <property type="entry name" value="HTHMERR"/>
</dbReference>
<dbReference type="EMBL" id="RKHL01000001">
    <property type="protein sequence ID" value="ROR82890.1"/>
    <property type="molecule type" value="Genomic_DNA"/>
</dbReference>
<keyword evidence="2" id="KW-0175">Coiled coil</keyword>
<evidence type="ECO:0000313" key="5">
    <source>
        <dbReference type="Proteomes" id="UP000266915"/>
    </source>
</evidence>
<protein>
    <submittedName>
        <fullName evidence="4">DNA-binding transcriptional MerR regulator</fullName>
    </submittedName>
</protein>
<evidence type="ECO:0000313" key="4">
    <source>
        <dbReference type="EMBL" id="ROR82890.1"/>
    </source>
</evidence>
<dbReference type="PANTHER" id="PTHR30204:SF97">
    <property type="entry name" value="MERR FAMILY REGULATORY PROTEIN"/>
    <property type="match status" value="1"/>
</dbReference>
<dbReference type="GO" id="GO:0003700">
    <property type="term" value="F:DNA-binding transcription factor activity"/>
    <property type="evidence" value="ECO:0007669"/>
    <property type="project" value="InterPro"/>
</dbReference>
<evidence type="ECO:0000256" key="2">
    <source>
        <dbReference type="SAM" id="Coils"/>
    </source>
</evidence>
<dbReference type="InterPro" id="IPR047057">
    <property type="entry name" value="MerR_fam"/>
</dbReference>